<dbReference type="PANTHER" id="PTHR45973:SF23">
    <property type="entry name" value="PROTEIN PHOSPHATASE 1 REGULATORY SUBUNIT 7"/>
    <property type="match status" value="1"/>
</dbReference>
<dbReference type="EMBL" id="JANIEX010000143">
    <property type="protein sequence ID" value="KAJ3572414.1"/>
    <property type="molecule type" value="Genomic_DNA"/>
</dbReference>
<evidence type="ECO:0000256" key="2">
    <source>
        <dbReference type="ARBA" id="ARBA00022614"/>
    </source>
</evidence>
<dbReference type="SMART" id="SM00365">
    <property type="entry name" value="LRR_SD22"/>
    <property type="match status" value="5"/>
</dbReference>
<dbReference type="AlphaFoldDB" id="A0AAD5VYL0"/>
<feature type="compositionally biased region" description="Basic and acidic residues" evidence="6">
    <location>
        <begin position="43"/>
        <end position="61"/>
    </location>
</feature>
<proteinExistence type="inferred from homology"/>
<dbReference type="Proteomes" id="UP001213000">
    <property type="component" value="Unassembled WGS sequence"/>
</dbReference>
<dbReference type="GO" id="GO:0005634">
    <property type="term" value="C:nucleus"/>
    <property type="evidence" value="ECO:0007669"/>
    <property type="project" value="UniProtKB-SubCell"/>
</dbReference>
<evidence type="ECO:0000256" key="5">
    <source>
        <dbReference type="ARBA" id="ARBA00023460"/>
    </source>
</evidence>
<comment type="caution">
    <text evidence="8">The sequence shown here is derived from an EMBL/GenBank/DDBJ whole genome shotgun (WGS) entry which is preliminary data.</text>
</comment>
<comment type="similarity">
    <text evidence="5">Belongs to the SDS22 family.</text>
</comment>
<comment type="subcellular location">
    <subcellularLocation>
        <location evidence="1">Nucleus</location>
    </subcellularLocation>
</comment>
<dbReference type="InterPro" id="IPR001611">
    <property type="entry name" value="Leu-rich_rpt"/>
</dbReference>
<accession>A0AAD5VYL0</accession>
<dbReference type="InterPro" id="IPR050576">
    <property type="entry name" value="Cilia_flagella_integrity"/>
</dbReference>
<gene>
    <name evidence="8" type="ORF">NP233_g3101</name>
</gene>
<dbReference type="InterPro" id="IPR003591">
    <property type="entry name" value="Leu-rich_rpt_typical-subtyp"/>
</dbReference>
<keyword evidence="4" id="KW-0539">Nucleus</keyword>
<protein>
    <recommendedName>
        <fullName evidence="7">U2A'/phosphoprotein 32 family A C-terminal domain-containing protein</fullName>
    </recommendedName>
</protein>
<organism evidence="8 9">
    <name type="scientific">Leucocoprinus birnbaumii</name>
    <dbReference type="NCBI Taxonomy" id="56174"/>
    <lineage>
        <taxon>Eukaryota</taxon>
        <taxon>Fungi</taxon>
        <taxon>Dikarya</taxon>
        <taxon>Basidiomycota</taxon>
        <taxon>Agaricomycotina</taxon>
        <taxon>Agaricomycetes</taxon>
        <taxon>Agaricomycetidae</taxon>
        <taxon>Agaricales</taxon>
        <taxon>Agaricineae</taxon>
        <taxon>Agaricaceae</taxon>
        <taxon>Leucocoprinus</taxon>
    </lineage>
</organism>
<dbReference type="PROSITE" id="PS51450">
    <property type="entry name" value="LRR"/>
    <property type="match status" value="4"/>
</dbReference>
<name>A0AAD5VYL0_9AGAR</name>
<evidence type="ECO:0000256" key="3">
    <source>
        <dbReference type="ARBA" id="ARBA00022737"/>
    </source>
</evidence>
<dbReference type="SMART" id="SM00446">
    <property type="entry name" value="LRRcap"/>
    <property type="match status" value="1"/>
</dbReference>
<dbReference type="InterPro" id="IPR003603">
    <property type="entry name" value="U2A'_phosphoprotein32A_C"/>
</dbReference>
<feature type="compositionally biased region" description="Polar residues" evidence="6">
    <location>
        <begin position="23"/>
        <end position="32"/>
    </location>
</feature>
<dbReference type="PANTHER" id="PTHR45973">
    <property type="entry name" value="PROTEIN PHOSPHATASE 1 REGULATORY SUBUNIT SDS22-RELATED"/>
    <property type="match status" value="1"/>
</dbReference>
<evidence type="ECO:0000259" key="7">
    <source>
        <dbReference type="SMART" id="SM00446"/>
    </source>
</evidence>
<dbReference type="InterPro" id="IPR032675">
    <property type="entry name" value="LRR_dom_sf"/>
</dbReference>
<evidence type="ECO:0000256" key="6">
    <source>
        <dbReference type="SAM" id="MobiDB-lite"/>
    </source>
</evidence>
<dbReference type="Gene3D" id="3.80.10.10">
    <property type="entry name" value="Ribonuclease Inhibitor"/>
    <property type="match status" value="2"/>
</dbReference>
<evidence type="ECO:0000256" key="4">
    <source>
        <dbReference type="ARBA" id="ARBA00023242"/>
    </source>
</evidence>
<evidence type="ECO:0000313" key="8">
    <source>
        <dbReference type="EMBL" id="KAJ3572414.1"/>
    </source>
</evidence>
<dbReference type="SMART" id="SM00369">
    <property type="entry name" value="LRR_TYP"/>
    <property type="match status" value="4"/>
</dbReference>
<dbReference type="SUPFAM" id="SSF52075">
    <property type="entry name" value="Outer arm dynein light chain 1"/>
    <property type="match status" value="1"/>
</dbReference>
<keyword evidence="2" id="KW-0433">Leucine-rich repeat</keyword>
<dbReference type="Pfam" id="PF14580">
    <property type="entry name" value="LRR_9"/>
    <property type="match status" value="1"/>
</dbReference>
<keyword evidence="3" id="KW-0677">Repeat</keyword>
<sequence length="308" mass="34299">MSSEEEKKVQVQVPEGLALASEDLSNPSTVTKATLKAVDGDVSEDKGKAKEGIDPSREEIIKSGPSARVVLPEPQGDDTLGVDSDEDDVDGQEGEEEQGDDGDFLSDFPDDTPSLDNLHLARFAGHLRKLCLRQNIISYLDPEVFHKLTLLEEIDLYDNKIKSVGDALEKLQNLTQNRITKLENLDTLTELDQLYLSHNGLQRLEGLEHNTQLTTLDVGNNFIPAIENIDHLVGLEELWMNGNKIPDLLSLDGQLRHIKTLRTLYLEANPCQESDRTGYRRKIMLSLPQLTQIDATYVRVSLSSVTSI</sequence>
<evidence type="ECO:0000313" key="9">
    <source>
        <dbReference type="Proteomes" id="UP001213000"/>
    </source>
</evidence>
<feature type="region of interest" description="Disordered" evidence="6">
    <location>
        <begin position="1"/>
        <end position="110"/>
    </location>
</feature>
<feature type="compositionally biased region" description="Acidic residues" evidence="6">
    <location>
        <begin position="83"/>
        <end position="110"/>
    </location>
</feature>
<feature type="domain" description="U2A'/phosphoprotein 32 family A C-terminal" evidence="7">
    <location>
        <begin position="276"/>
        <end position="294"/>
    </location>
</feature>
<reference evidence="8" key="1">
    <citation type="submission" date="2022-07" db="EMBL/GenBank/DDBJ databases">
        <title>Genome Sequence of Leucocoprinus birnbaumii.</title>
        <authorList>
            <person name="Buettner E."/>
        </authorList>
    </citation>
    <scope>NUCLEOTIDE SEQUENCE</scope>
    <source>
        <strain evidence="8">VT141</strain>
    </source>
</reference>
<evidence type="ECO:0000256" key="1">
    <source>
        <dbReference type="ARBA" id="ARBA00004123"/>
    </source>
</evidence>
<keyword evidence="9" id="KW-1185">Reference proteome</keyword>